<gene>
    <name evidence="1" type="ORF">BDZ83DRAFT_768266</name>
</gene>
<dbReference type="Proteomes" id="UP001244207">
    <property type="component" value="Unassembled WGS sequence"/>
</dbReference>
<organism evidence="1 2">
    <name type="scientific">Glomerella acutata</name>
    <name type="common">Colletotrichum acutatum</name>
    <dbReference type="NCBI Taxonomy" id="27357"/>
    <lineage>
        <taxon>Eukaryota</taxon>
        <taxon>Fungi</taxon>
        <taxon>Dikarya</taxon>
        <taxon>Ascomycota</taxon>
        <taxon>Pezizomycotina</taxon>
        <taxon>Sordariomycetes</taxon>
        <taxon>Hypocreomycetidae</taxon>
        <taxon>Glomerellales</taxon>
        <taxon>Glomerellaceae</taxon>
        <taxon>Colletotrichum</taxon>
        <taxon>Colletotrichum acutatum species complex</taxon>
    </lineage>
</organism>
<evidence type="ECO:0000313" key="2">
    <source>
        <dbReference type="Proteomes" id="UP001244207"/>
    </source>
</evidence>
<protein>
    <submittedName>
        <fullName evidence="1">Uncharacterized protein</fullName>
    </submittedName>
</protein>
<dbReference type="AlphaFoldDB" id="A0AAD8XQ29"/>
<sequence length="242" mass="26639">MASIRRNTIPNHPPSRLDVHPPWTIHHLEPGRAHNKNCRRYTVPLDLFCCSCPHLNLHLTSAIQHRQSPSRPLGLLCLASAFAGSSMQLDAATPLRIAVRHHLALPLPPSPTTPTHLFIHVPLAKTHATTALHGPTTSQSWNLEQPCPFAAAGGTLPFSTVPQPTLRVSNHVRRHRQFHLLVSCRCPCPSLRCHLRPIPPTLAPALDRRCPSNTPQTETPVPAYECLPLLYNPAQLATDPGN</sequence>
<keyword evidence="2" id="KW-1185">Reference proteome</keyword>
<reference evidence="1" key="1">
    <citation type="submission" date="2021-12" db="EMBL/GenBank/DDBJ databases">
        <title>Comparative genomics, transcriptomics and evolutionary studies reveal genomic signatures of adaptation to plant cell wall in hemibiotrophic fungi.</title>
        <authorList>
            <consortium name="DOE Joint Genome Institute"/>
            <person name="Baroncelli R."/>
            <person name="Diaz J.F."/>
            <person name="Benocci T."/>
            <person name="Peng M."/>
            <person name="Battaglia E."/>
            <person name="Haridas S."/>
            <person name="Andreopoulos W."/>
            <person name="Labutti K."/>
            <person name="Pangilinan J."/>
            <person name="Floch G.L."/>
            <person name="Makela M.R."/>
            <person name="Henrissat B."/>
            <person name="Grigoriev I.V."/>
            <person name="Crouch J.A."/>
            <person name="De Vries R.P."/>
            <person name="Sukno S.A."/>
            <person name="Thon M.R."/>
        </authorList>
    </citation>
    <scope>NUCLEOTIDE SEQUENCE</scope>
    <source>
        <strain evidence="1">CBS 112980</strain>
    </source>
</reference>
<proteinExistence type="predicted"/>
<dbReference type="EMBL" id="JAHMHS010000002">
    <property type="protein sequence ID" value="KAK1731449.1"/>
    <property type="molecule type" value="Genomic_DNA"/>
</dbReference>
<evidence type="ECO:0000313" key="1">
    <source>
        <dbReference type="EMBL" id="KAK1731449.1"/>
    </source>
</evidence>
<accession>A0AAD8XQ29</accession>
<name>A0AAD8XQ29_GLOAC</name>
<dbReference type="GeneID" id="85399205"/>
<dbReference type="RefSeq" id="XP_060371504.1">
    <property type="nucleotide sequence ID" value="XM_060515307.1"/>
</dbReference>
<comment type="caution">
    <text evidence="1">The sequence shown here is derived from an EMBL/GenBank/DDBJ whole genome shotgun (WGS) entry which is preliminary data.</text>
</comment>